<reference evidence="1 2" key="1">
    <citation type="journal article" date="2022" name="DNA Res.">
        <title>Chromosomal-level genome assembly of the orchid tree Bauhinia variegata (Leguminosae; Cercidoideae) supports the allotetraploid origin hypothesis of Bauhinia.</title>
        <authorList>
            <person name="Zhong Y."/>
            <person name="Chen Y."/>
            <person name="Zheng D."/>
            <person name="Pang J."/>
            <person name="Liu Y."/>
            <person name="Luo S."/>
            <person name="Meng S."/>
            <person name="Qian L."/>
            <person name="Wei D."/>
            <person name="Dai S."/>
            <person name="Zhou R."/>
        </authorList>
    </citation>
    <scope>NUCLEOTIDE SEQUENCE [LARGE SCALE GENOMIC DNA]</scope>
    <source>
        <strain evidence="1">BV-YZ2020</strain>
    </source>
</reference>
<evidence type="ECO:0000313" key="1">
    <source>
        <dbReference type="EMBL" id="KAI4305763.1"/>
    </source>
</evidence>
<evidence type="ECO:0000313" key="2">
    <source>
        <dbReference type="Proteomes" id="UP000828941"/>
    </source>
</evidence>
<accession>A0ACB9L871</accession>
<gene>
    <name evidence="1" type="ORF">L6164_029110</name>
</gene>
<keyword evidence="2" id="KW-1185">Reference proteome</keyword>
<name>A0ACB9L871_BAUVA</name>
<comment type="caution">
    <text evidence="1">The sequence shown here is derived from an EMBL/GenBank/DDBJ whole genome shotgun (WGS) entry which is preliminary data.</text>
</comment>
<organism evidence="1 2">
    <name type="scientific">Bauhinia variegata</name>
    <name type="common">Purple orchid tree</name>
    <name type="synonym">Phanera variegata</name>
    <dbReference type="NCBI Taxonomy" id="167791"/>
    <lineage>
        <taxon>Eukaryota</taxon>
        <taxon>Viridiplantae</taxon>
        <taxon>Streptophyta</taxon>
        <taxon>Embryophyta</taxon>
        <taxon>Tracheophyta</taxon>
        <taxon>Spermatophyta</taxon>
        <taxon>Magnoliopsida</taxon>
        <taxon>eudicotyledons</taxon>
        <taxon>Gunneridae</taxon>
        <taxon>Pentapetalae</taxon>
        <taxon>rosids</taxon>
        <taxon>fabids</taxon>
        <taxon>Fabales</taxon>
        <taxon>Fabaceae</taxon>
        <taxon>Cercidoideae</taxon>
        <taxon>Cercideae</taxon>
        <taxon>Bauhiniinae</taxon>
        <taxon>Bauhinia</taxon>
    </lineage>
</organism>
<dbReference type="Proteomes" id="UP000828941">
    <property type="component" value="Chromosome 12"/>
</dbReference>
<dbReference type="EMBL" id="CM039437">
    <property type="protein sequence ID" value="KAI4305763.1"/>
    <property type="molecule type" value="Genomic_DNA"/>
</dbReference>
<proteinExistence type="predicted"/>
<protein>
    <submittedName>
        <fullName evidence="1">Uncharacterized protein</fullName>
    </submittedName>
</protein>
<sequence>MDENKVVSATLFLLLLLFCFRIPQAQSQQPYVNNKQLDCENNYNVTDGYVCNGVNKSCLSYLTFKSAPPKYNTPPSIAFLLNSTASLIAEANNISDVDPIPADKLVIVPVTCSCSGNGKYYQHNASYSLKSKDETYFSVANNTYEALTTCQALMAQNPYDMRKLVVGLDLLVPLRCACPTSKQMAAGFNYLLSYLVSEGESIEEIGGKFGVDEQSVKDANELTSDLIFYFTNIMVPLRNQPSKIQNAVPPPSPPPPPPAAVVSPSGDGDSSSSKKWVIVGVAVGAALLVLIGVLVLFFCFYRRRRSELPVATPVLVSDTGATKKSSDFANTTDSWSLSSEGVRYAIDSLTVYKFEELQNATNSFSESNKIKGSVYTASFKGDTAAVKILKGDVSGEINILKRINHTNIIRLSGFCVYKGNTYLVYEFAENGSLDNWLHSNKYENSTTLNWKQRVQIAYDVADVLNYLHNYTNPIHIHKNLNCGNVLLDSNFRAKVSNFGLARAMGNEEEGEFQLTRHVIGTKGYMPPEYLENGVITPKMDVFALGVVILELLSGREAIAGDKNENEQLLSASVVEVLLGDNVREKLRAFMDPTLRNEYPFDLAYSMAQIAKRCVARDLNSRPVTADVFITLSKIHSSTLDWDPSDEYERSGFVSQASMER</sequence>